<reference evidence="2" key="1">
    <citation type="journal article" date="2019" name="Int. J. Syst. Evol. Microbiol.">
        <title>The Global Catalogue of Microorganisms (GCM) 10K type strain sequencing project: providing services to taxonomists for standard genome sequencing and annotation.</title>
        <authorList>
            <consortium name="The Broad Institute Genomics Platform"/>
            <consortium name="The Broad Institute Genome Sequencing Center for Infectious Disease"/>
            <person name="Wu L."/>
            <person name="Ma J."/>
        </authorList>
    </citation>
    <scope>NUCLEOTIDE SEQUENCE [LARGE SCALE GENOMIC DNA]</scope>
    <source>
        <strain evidence="2">JCM 18050</strain>
    </source>
</reference>
<organism evidence="1 2">
    <name type="scientific">Orbus sasakiae</name>
    <dbReference type="NCBI Taxonomy" id="1078475"/>
    <lineage>
        <taxon>Bacteria</taxon>
        <taxon>Pseudomonadati</taxon>
        <taxon>Pseudomonadota</taxon>
        <taxon>Gammaproteobacteria</taxon>
        <taxon>Orbales</taxon>
        <taxon>Orbaceae</taxon>
        <taxon>Orbus</taxon>
    </lineage>
</organism>
<gene>
    <name evidence="1" type="ORF">GCM10023211_00240</name>
</gene>
<keyword evidence="2" id="KW-1185">Reference proteome</keyword>
<dbReference type="InterPro" id="IPR009693">
    <property type="entry name" value="Glucitol_operon_activator"/>
</dbReference>
<dbReference type="Proteomes" id="UP001500171">
    <property type="component" value="Unassembled WGS sequence"/>
</dbReference>
<name>A0ABP9MXN1_9GAMM</name>
<accession>A0ABP9MXN1</accession>
<comment type="caution">
    <text evidence="1">The sequence shown here is derived from an EMBL/GenBank/DDBJ whole genome shotgun (WGS) entry which is preliminary data.</text>
</comment>
<dbReference type="Pfam" id="PF06923">
    <property type="entry name" value="GutM"/>
    <property type="match status" value="1"/>
</dbReference>
<evidence type="ECO:0000313" key="2">
    <source>
        <dbReference type="Proteomes" id="UP001500171"/>
    </source>
</evidence>
<sequence length="129" mass="14795">MEIVLVASAIFILQSILSFIQIRYYQSFMHKITTKYAGFQHYHLYSTMERRFFGASAIAIIVIDGNKTIQECHTLQGKSVFAKFKSQTKFQHQNLVQMIDKFAQEQAIRKLSLWEKAIVKTANSAVVSG</sequence>
<dbReference type="EMBL" id="BAABHY010000001">
    <property type="protein sequence ID" value="GAA5103624.1"/>
    <property type="molecule type" value="Genomic_DNA"/>
</dbReference>
<proteinExistence type="predicted"/>
<evidence type="ECO:0000313" key="1">
    <source>
        <dbReference type="EMBL" id="GAA5103624.1"/>
    </source>
</evidence>
<dbReference type="RefSeq" id="WP_345487461.1">
    <property type="nucleotide sequence ID" value="NZ_BAABHY010000001.1"/>
</dbReference>
<protein>
    <submittedName>
        <fullName evidence="1">Transcriptional regulator GutM</fullName>
    </submittedName>
</protein>